<dbReference type="NCBIfam" id="TIGR00360">
    <property type="entry name" value="ComEC_N-term"/>
    <property type="match status" value="1"/>
</dbReference>
<evidence type="ECO:0000256" key="4">
    <source>
        <dbReference type="ARBA" id="ARBA00022989"/>
    </source>
</evidence>
<dbReference type="AlphaFoldDB" id="V8CA11"/>
<keyword evidence="5 6" id="KW-0472">Membrane</keyword>
<keyword evidence="4 6" id="KW-1133">Transmembrane helix</keyword>
<comment type="subcellular location">
    <subcellularLocation>
        <location evidence="1">Cell membrane</location>
        <topology evidence="1">Multi-pass membrane protein</topology>
    </subcellularLocation>
</comment>
<evidence type="ECO:0000313" key="8">
    <source>
        <dbReference type="EMBL" id="ETD23561.1"/>
    </source>
</evidence>
<dbReference type="InterPro" id="IPR004477">
    <property type="entry name" value="ComEC_N"/>
</dbReference>
<evidence type="ECO:0000259" key="7">
    <source>
        <dbReference type="Pfam" id="PF03772"/>
    </source>
</evidence>
<organism evidence="8 9">
    <name type="scientific">Helicobacter macacae MIT 99-5501</name>
    <dbReference type="NCBI Taxonomy" id="1357400"/>
    <lineage>
        <taxon>Bacteria</taxon>
        <taxon>Pseudomonadati</taxon>
        <taxon>Campylobacterota</taxon>
        <taxon>Epsilonproteobacteria</taxon>
        <taxon>Campylobacterales</taxon>
        <taxon>Helicobacteraceae</taxon>
        <taxon>Helicobacter</taxon>
    </lineage>
</organism>
<dbReference type="PATRIC" id="fig|1357400.3.peg.1831"/>
<dbReference type="PANTHER" id="PTHR30619:SF7">
    <property type="entry name" value="BETA-LACTAMASE DOMAIN PROTEIN"/>
    <property type="match status" value="1"/>
</dbReference>
<feature type="domain" description="ComEC/Rec2-related protein" evidence="7">
    <location>
        <begin position="165"/>
        <end position="423"/>
    </location>
</feature>
<evidence type="ECO:0000256" key="6">
    <source>
        <dbReference type="SAM" id="Phobius"/>
    </source>
</evidence>
<proteinExistence type="predicted"/>
<evidence type="ECO:0000256" key="2">
    <source>
        <dbReference type="ARBA" id="ARBA00022475"/>
    </source>
</evidence>
<dbReference type="RefSeq" id="WP_023928108.1">
    <property type="nucleotide sequence ID" value="NZ_KI669454.1"/>
</dbReference>
<feature type="transmembrane region" description="Helical" evidence="6">
    <location>
        <begin position="316"/>
        <end position="338"/>
    </location>
</feature>
<dbReference type="HOGENOM" id="CLU_054204_0_0_7"/>
<dbReference type="InterPro" id="IPR052159">
    <property type="entry name" value="Competence_DNA_uptake"/>
</dbReference>
<feature type="transmembrane region" description="Helical" evidence="6">
    <location>
        <begin position="414"/>
        <end position="434"/>
    </location>
</feature>
<dbReference type="Proteomes" id="UP000018731">
    <property type="component" value="Unassembled WGS sequence"/>
</dbReference>
<dbReference type="eggNOG" id="COG0658">
    <property type="taxonomic scope" value="Bacteria"/>
</dbReference>
<reference evidence="8 9" key="1">
    <citation type="journal article" date="2014" name="Genome Announc.">
        <title>Draft genome sequences of six enterohepatic helicobacter species isolated from humans and one from rhesus macaques.</title>
        <authorList>
            <person name="Shen Z."/>
            <person name="Sheh A."/>
            <person name="Young S.K."/>
            <person name="Abouelliel A."/>
            <person name="Ward D.V."/>
            <person name="Earl A.M."/>
            <person name="Fox J.G."/>
        </authorList>
    </citation>
    <scope>NUCLEOTIDE SEQUENCE [LARGE SCALE GENOMIC DNA]</scope>
    <source>
        <strain evidence="8 9">MIT 99-5501</strain>
    </source>
</reference>
<sequence length="437" mass="50101">MAQKVKFSPYQIPLIEGAKQWCVALLCLALLCLVKIGYEYHSYTNLPFDTPQEIKAQVLLQYKKIKPDKPNKPYTVMKLESSGHIFYITSKENLKDLQGRFVRVYGKVDKRCGFVEYFRSCFFIAFSISLMPKREFSAPLKQYFASQHQSQIQASLFGALFFADSLAKQWREVANKLGLAHIIAISGFHLGVLSAFLFGLFVLPYRFLQNRYFSYRNELYDLGGVILLFMCGYLVLLDFTPSFLRALVMGILGFLLLFWGLEIVNFKLLGLVGAICVALFPSAAFNIGFILSMAGVFYIFLFVKYCPKLPSVWNFVWYWVAFNVVIFFSITPLVHYFFPYFSPYQLVSIPVSLAFVVAFPLMIVLHIFGLGGVCDKWLDMVVDLQIPSIDYYLSVPFTLCYVALSFGSIFSRKIYFAMLAFALIFWVYLLARFVSAT</sequence>
<dbReference type="GO" id="GO:0005886">
    <property type="term" value="C:plasma membrane"/>
    <property type="evidence" value="ECO:0007669"/>
    <property type="project" value="UniProtKB-SubCell"/>
</dbReference>
<protein>
    <recommendedName>
        <fullName evidence="7">ComEC/Rec2-related protein domain-containing protein</fullName>
    </recommendedName>
</protein>
<keyword evidence="3 6" id="KW-0812">Transmembrane</keyword>
<dbReference type="OrthoDB" id="5372341at2"/>
<dbReference type="Pfam" id="PF03772">
    <property type="entry name" value="Competence"/>
    <property type="match status" value="1"/>
</dbReference>
<feature type="transmembrane region" description="Helical" evidence="6">
    <location>
        <begin position="268"/>
        <end position="301"/>
    </location>
</feature>
<gene>
    <name evidence="8" type="ORF">HMPREF2086_01366</name>
</gene>
<evidence type="ECO:0000313" key="9">
    <source>
        <dbReference type="Proteomes" id="UP000018731"/>
    </source>
</evidence>
<feature type="transmembrane region" description="Helical" evidence="6">
    <location>
        <begin position="350"/>
        <end position="369"/>
    </location>
</feature>
<dbReference type="STRING" id="1357400.HMPREF2086_01366"/>
<feature type="transmembrane region" description="Helical" evidence="6">
    <location>
        <begin position="243"/>
        <end position="261"/>
    </location>
</feature>
<evidence type="ECO:0000256" key="5">
    <source>
        <dbReference type="ARBA" id="ARBA00023136"/>
    </source>
</evidence>
<feature type="transmembrane region" description="Helical" evidence="6">
    <location>
        <begin position="182"/>
        <end position="207"/>
    </location>
</feature>
<name>V8CA11_9HELI</name>
<accession>V8CA11</accession>
<evidence type="ECO:0000256" key="1">
    <source>
        <dbReference type="ARBA" id="ARBA00004651"/>
    </source>
</evidence>
<dbReference type="PANTHER" id="PTHR30619">
    <property type="entry name" value="DNA INTERNALIZATION/COMPETENCE PROTEIN COMEC/REC2"/>
    <property type="match status" value="1"/>
</dbReference>
<feature type="transmembrane region" description="Helical" evidence="6">
    <location>
        <begin position="219"/>
        <end position="237"/>
    </location>
</feature>
<evidence type="ECO:0000256" key="3">
    <source>
        <dbReference type="ARBA" id="ARBA00022692"/>
    </source>
</evidence>
<dbReference type="EMBL" id="AZJI01000005">
    <property type="protein sequence ID" value="ETD23561.1"/>
    <property type="molecule type" value="Genomic_DNA"/>
</dbReference>
<keyword evidence="9" id="KW-1185">Reference proteome</keyword>
<keyword evidence="2" id="KW-1003">Cell membrane</keyword>
<comment type="caution">
    <text evidence="8">The sequence shown here is derived from an EMBL/GenBank/DDBJ whole genome shotgun (WGS) entry which is preliminary data.</text>
</comment>
<feature type="transmembrane region" description="Helical" evidence="6">
    <location>
        <begin position="389"/>
        <end position="407"/>
    </location>
</feature>